<dbReference type="EMBL" id="BK032787">
    <property type="protein sequence ID" value="DAF60339.1"/>
    <property type="molecule type" value="Genomic_DNA"/>
</dbReference>
<name>A0A8S5TBC9_9CAUD</name>
<proteinExistence type="predicted"/>
<organism evidence="1">
    <name type="scientific">Siphoviridae sp. ctwuP1</name>
    <dbReference type="NCBI Taxonomy" id="2827972"/>
    <lineage>
        <taxon>Viruses</taxon>
        <taxon>Duplodnaviria</taxon>
        <taxon>Heunggongvirae</taxon>
        <taxon>Uroviricota</taxon>
        <taxon>Caudoviricetes</taxon>
    </lineage>
</organism>
<reference evidence="1" key="1">
    <citation type="journal article" date="2021" name="Proc. Natl. Acad. Sci. U.S.A.">
        <title>A Catalog of Tens of Thousands of Viruses from Human Metagenomes Reveals Hidden Associations with Chronic Diseases.</title>
        <authorList>
            <person name="Tisza M.J."/>
            <person name="Buck C.B."/>
        </authorList>
    </citation>
    <scope>NUCLEOTIDE SEQUENCE</scope>
    <source>
        <strain evidence="1">CtwuP1</strain>
    </source>
</reference>
<accession>A0A8S5TBC9</accession>
<evidence type="ECO:0000313" key="1">
    <source>
        <dbReference type="EMBL" id="DAF60339.1"/>
    </source>
</evidence>
<protein>
    <submittedName>
        <fullName evidence="1">Head Tail Connector Protein</fullName>
    </submittedName>
</protein>
<sequence>MELFEAVMQELDITWDDISTEKRIDGYIARGKARLEQIAGAPLNFDEEGEPRRLLLDYCRYANSRALEAFEQNFASDLLSLHLNAQVKPNETENAE</sequence>